<evidence type="ECO:0000256" key="3">
    <source>
        <dbReference type="ARBA" id="ARBA00022553"/>
    </source>
</evidence>
<evidence type="ECO:0000259" key="15">
    <source>
        <dbReference type="PROSITE" id="PS50112"/>
    </source>
</evidence>
<dbReference type="SMART" id="SM00091">
    <property type="entry name" value="PAS"/>
    <property type="match status" value="1"/>
</dbReference>
<keyword evidence="12" id="KW-1133">Transmembrane helix</keyword>
<dbReference type="SUPFAM" id="SSF55874">
    <property type="entry name" value="ATPase domain of HSP90 chaperone/DNA topoisomerase II/histidine kinase"/>
    <property type="match status" value="1"/>
</dbReference>
<feature type="transmembrane region" description="Helical" evidence="12">
    <location>
        <begin position="125"/>
        <end position="145"/>
    </location>
</feature>
<evidence type="ECO:0000256" key="11">
    <source>
        <dbReference type="PROSITE-ProRule" id="PRU00169"/>
    </source>
</evidence>
<dbReference type="SUPFAM" id="SSF52172">
    <property type="entry name" value="CheY-like"/>
    <property type="match status" value="1"/>
</dbReference>
<dbReference type="InterPro" id="IPR001610">
    <property type="entry name" value="PAC"/>
</dbReference>
<dbReference type="PANTHER" id="PTHR45339">
    <property type="entry name" value="HYBRID SIGNAL TRANSDUCTION HISTIDINE KINASE J"/>
    <property type="match status" value="1"/>
</dbReference>
<dbReference type="GO" id="GO:0005524">
    <property type="term" value="F:ATP binding"/>
    <property type="evidence" value="ECO:0007669"/>
    <property type="project" value="UniProtKB-KW"/>
</dbReference>
<dbReference type="PROSITE" id="PS50112">
    <property type="entry name" value="PAS"/>
    <property type="match status" value="1"/>
</dbReference>
<dbReference type="AlphaFoldDB" id="A0A844AVN3"/>
<evidence type="ECO:0000256" key="8">
    <source>
        <dbReference type="ARBA" id="ARBA00023012"/>
    </source>
</evidence>
<dbReference type="Proteomes" id="UP000436694">
    <property type="component" value="Unassembled WGS sequence"/>
</dbReference>
<dbReference type="PROSITE" id="PS50109">
    <property type="entry name" value="HIS_KIN"/>
    <property type="match status" value="1"/>
</dbReference>
<keyword evidence="4" id="KW-0808">Transferase</keyword>
<dbReference type="InterPro" id="IPR001789">
    <property type="entry name" value="Sig_transdc_resp-reg_receiver"/>
</dbReference>
<evidence type="ECO:0000259" key="13">
    <source>
        <dbReference type="PROSITE" id="PS50109"/>
    </source>
</evidence>
<dbReference type="SMART" id="SM00388">
    <property type="entry name" value="HisKA"/>
    <property type="match status" value="1"/>
</dbReference>
<dbReference type="SMART" id="SM00086">
    <property type="entry name" value="PAC"/>
    <property type="match status" value="1"/>
</dbReference>
<keyword evidence="18" id="KW-1185">Reference proteome</keyword>
<evidence type="ECO:0000313" key="18">
    <source>
        <dbReference type="Proteomes" id="UP000436694"/>
    </source>
</evidence>
<evidence type="ECO:0000259" key="14">
    <source>
        <dbReference type="PROSITE" id="PS50110"/>
    </source>
</evidence>
<organism evidence="17 18">
    <name type="scientific">Tritonibacter aquimaris</name>
    <dbReference type="NCBI Taxonomy" id="2663379"/>
    <lineage>
        <taxon>Bacteria</taxon>
        <taxon>Pseudomonadati</taxon>
        <taxon>Pseudomonadota</taxon>
        <taxon>Alphaproteobacteria</taxon>
        <taxon>Rhodobacterales</taxon>
        <taxon>Paracoccaceae</taxon>
        <taxon>Tritonibacter</taxon>
    </lineage>
</organism>
<dbReference type="CDD" id="cd16922">
    <property type="entry name" value="HATPase_EvgS-ArcB-TorS-like"/>
    <property type="match status" value="1"/>
</dbReference>
<proteinExistence type="predicted"/>
<dbReference type="InterPro" id="IPR000700">
    <property type="entry name" value="PAS-assoc_C"/>
</dbReference>
<gene>
    <name evidence="17" type="ORF">GG681_05325</name>
</gene>
<dbReference type="InterPro" id="IPR035965">
    <property type="entry name" value="PAS-like_dom_sf"/>
</dbReference>
<dbReference type="CDD" id="cd17546">
    <property type="entry name" value="REC_hyHK_CKI1_RcsC-like"/>
    <property type="match status" value="1"/>
</dbReference>
<dbReference type="Pfam" id="PF02518">
    <property type="entry name" value="HATPase_c"/>
    <property type="match status" value="1"/>
</dbReference>
<dbReference type="PANTHER" id="PTHR45339:SF6">
    <property type="entry name" value="SENSORY HISTIDINE PROTEIN KINASE"/>
    <property type="match status" value="1"/>
</dbReference>
<dbReference type="InterPro" id="IPR000014">
    <property type="entry name" value="PAS"/>
</dbReference>
<dbReference type="Gene3D" id="3.30.450.20">
    <property type="entry name" value="PAS domain"/>
    <property type="match status" value="1"/>
</dbReference>
<dbReference type="NCBIfam" id="TIGR00229">
    <property type="entry name" value="sensory_box"/>
    <property type="match status" value="1"/>
</dbReference>
<evidence type="ECO:0000256" key="2">
    <source>
        <dbReference type="ARBA" id="ARBA00012438"/>
    </source>
</evidence>
<name>A0A844AVN3_9RHOB</name>
<dbReference type="FunFam" id="1.10.287.130:FF:000002">
    <property type="entry name" value="Two-component osmosensing histidine kinase"/>
    <property type="match status" value="1"/>
</dbReference>
<dbReference type="InterPro" id="IPR003661">
    <property type="entry name" value="HisK_dim/P_dom"/>
</dbReference>
<sequence length="762" mass="84633">MSETCPVNEHERRYSKEGLLKRYAQHKTDHFRGRLLFSAGWCAIVALLLSPEVAAVCFVLVALGDWVDSWYLRGLARAQPEEIDLRKATRWSVLTGVFDIALFATAAGLPTYLCELELNWHTLHWEPIFSIYVLISFAMVQIMFLPLHPIAVISRVVILFAVPTVILAIGSSNAHLASDPHFLNVGGILVVITTAIWTGRLVNARHSRRRRTELKQAKQQRELQSAYAQMFAQQVEARRLALVAESANDSVMIMDRARRISWVNESFTRMTGYRASEAIGRRPRDLLASDNTDSAVLAQLNRKAARGESARVVLHNRRKDGSPIWIETSQVPMMNSRGELETLIAIERDITAAKEHEKELEAARVAAEEGARSKAEFLATMSHEIRTPLNGVIGMAQLLEQTALDEEQQKFTDTIHSSARSLLALINDVLDMSKMEAKEITLSPVSFSVRQCFEETLRLLEPLAREKGIDLELHIAPDTPEHLFGDDRRITQILMNILGNAVKFTDQGKVTVQVSCPTQTTEPRLQFSVQDTGIGIAPEMLDRVFERFSQADAAISRRFGGTGLGLTISQKLAHAMQGEISVSSTLGEGSCFTVQLQVQAAHSAPIEVDLASDDEVDLTGTRVLVAEDNQVNRMLVQKFLKNTGAEIEFAFDGREAIEKAKSISPHIIVMDLSMPHVNGLDATRAIRQLPIEQPYIVALTANAFDEDKKACLSAGMDDFLSKPVNRKTLLSRLQNVVSEINGRRNLLYDGTAPRLDSGKTTG</sequence>
<comment type="subunit">
    <text evidence="9">At low DSF concentrations, interacts with RpfF.</text>
</comment>
<dbReference type="GO" id="GO:0000155">
    <property type="term" value="F:phosphorelay sensor kinase activity"/>
    <property type="evidence" value="ECO:0007669"/>
    <property type="project" value="InterPro"/>
</dbReference>
<dbReference type="InterPro" id="IPR036097">
    <property type="entry name" value="HisK_dim/P_sf"/>
</dbReference>
<keyword evidence="12" id="KW-0472">Membrane</keyword>
<dbReference type="FunFam" id="3.30.565.10:FF:000010">
    <property type="entry name" value="Sensor histidine kinase RcsC"/>
    <property type="match status" value="1"/>
</dbReference>
<feature type="domain" description="PAC" evidence="16">
    <location>
        <begin position="308"/>
        <end position="362"/>
    </location>
</feature>
<dbReference type="InterPro" id="IPR004358">
    <property type="entry name" value="Sig_transdc_His_kin-like_C"/>
</dbReference>
<dbReference type="Pfam" id="PF00512">
    <property type="entry name" value="HisKA"/>
    <property type="match status" value="1"/>
</dbReference>
<evidence type="ECO:0000256" key="10">
    <source>
        <dbReference type="ARBA" id="ARBA00068150"/>
    </source>
</evidence>
<dbReference type="Pfam" id="PF00072">
    <property type="entry name" value="Response_reg"/>
    <property type="match status" value="1"/>
</dbReference>
<keyword evidence="3 11" id="KW-0597">Phosphoprotein</keyword>
<dbReference type="Gene3D" id="1.10.287.130">
    <property type="match status" value="1"/>
</dbReference>
<dbReference type="SMART" id="SM00387">
    <property type="entry name" value="HATPase_c"/>
    <property type="match status" value="1"/>
</dbReference>
<reference evidence="17 18" key="1">
    <citation type="submission" date="2019-10" db="EMBL/GenBank/DDBJ databases">
        <title>Epibacterium sp. nov., isolated from seawater.</title>
        <authorList>
            <person name="Zhang X."/>
            <person name="Li N."/>
        </authorList>
    </citation>
    <scope>NUCLEOTIDE SEQUENCE [LARGE SCALE GENOMIC DNA]</scope>
    <source>
        <strain evidence="17 18">SM1969</strain>
    </source>
</reference>
<feature type="modified residue" description="4-aspartylphosphate" evidence="11">
    <location>
        <position position="671"/>
    </location>
</feature>
<comment type="caution">
    <text evidence="17">The sequence shown here is derived from an EMBL/GenBank/DDBJ whole genome shotgun (WGS) entry which is preliminary data.</text>
</comment>
<evidence type="ECO:0000256" key="7">
    <source>
        <dbReference type="ARBA" id="ARBA00022840"/>
    </source>
</evidence>
<dbReference type="SUPFAM" id="SSF55785">
    <property type="entry name" value="PYP-like sensor domain (PAS domain)"/>
    <property type="match status" value="1"/>
</dbReference>
<dbReference type="CDD" id="cd00130">
    <property type="entry name" value="PAS"/>
    <property type="match status" value="1"/>
</dbReference>
<feature type="domain" description="PAS" evidence="15">
    <location>
        <begin position="236"/>
        <end position="281"/>
    </location>
</feature>
<dbReference type="InterPro" id="IPR003594">
    <property type="entry name" value="HATPase_dom"/>
</dbReference>
<evidence type="ECO:0000256" key="6">
    <source>
        <dbReference type="ARBA" id="ARBA00022777"/>
    </source>
</evidence>
<dbReference type="SMART" id="SM00448">
    <property type="entry name" value="REC"/>
    <property type="match status" value="1"/>
</dbReference>
<accession>A0A844AVN3</accession>
<feature type="domain" description="Histidine kinase" evidence="13">
    <location>
        <begin position="380"/>
        <end position="600"/>
    </location>
</feature>
<dbReference type="InterPro" id="IPR036890">
    <property type="entry name" value="HATPase_C_sf"/>
</dbReference>
<protein>
    <recommendedName>
        <fullName evidence="10">Sensory/regulatory protein RpfC</fullName>
        <ecNumber evidence="2">2.7.13.3</ecNumber>
    </recommendedName>
</protein>
<dbReference type="Gene3D" id="3.30.565.10">
    <property type="entry name" value="Histidine kinase-like ATPase, C-terminal domain"/>
    <property type="match status" value="1"/>
</dbReference>
<dbReference type="PROSITE" id="PS50110">
    <property type="entry name" value="RESPONSE_REGULATORY"/>
    <property type="match status" value="1"/>
</dbReference>
<comment type="catalytic activity">
    <reaction evidence="1">
        <text>ATP + protein L-histidine = ADP + protein N-phospho-L-histidine.</text>
        <dbReference type="EC" id="2.7.13.3"/>
    </reaction>
</comment>
<feature type="domain" description="Response regulatory" evidence="14">
    <location>
        <begin position="622"/>
        <end position="737"/>
    </location>
</feature>
<evidence type="ECO:0000256" key="12">
    <source>
        <dbReference type="SAM" id="Phobius"/>
    </source>
</evidence>
<dbReference type="RefSeq" id="WP_153545844.1">
    <property type="nucleotide sequence ID" value="NZ_WIXK01000002.1"/>
</dbReference>
<dbReference type="Pfam" id="PF13426">
    <property type="entry name" value="PAS_9"/>
    <property type="match status" value="1"/>
</dbReference>
<evidence type="ECO:0000256" key="1">
    <source>
        <dbReference type="ARBA" id="ARBA00000085"/>
    </source>
</evidence>
<dbReference type="PROSITE" id="PS50113">
    <property type="entry name" value="PAC"/>
    <property type="match status" value="1"/>
</dbReference>
<keyword evidence="6" id="KW-0418">Kinase</keyword>
<evidence type="ECO:0000256" key="9">
    <source>
        <dbReference type="ARBA" id="ARBA00064003"/>
    </source>
</evidence>
<dbReference type="InterPro" id="IPR011006">
    <property type="entry name" value="CheY-like_superfamily"/>
</dbReference>
<keyword evidence="7" id="KW-0067">ATP-binding</keyword>
<dbReference type="InterPro" id="IPR005467">
    <property type="entry name" value="His_kinase_dom"/>
</dbReference>
<feature type="transmembrane region" description="Helical" evidence="12">
    <location>
        <begin position="152"/>
        <end position="170"/>
    </location>
</feature>
<dbReference type="EMBL" id="WIXK01000002">
    <property type="protein sequence ID" value="MQY42051.1"/>
    <property type="molecule type" value="Genomic_DNA"/>
</dbReference>
<keyword evidence="8" id="KW-0902">Two-component regulatory system</keyword>
<feature type="transmembrane region" description="Helical" evidence="12">
    <location>
        <begin position="93"/>
        <end position="113"/>
    </location>
</feature>
<keyword evidence="5" id="KW-0547">Nucleotide-binding</keyword>
<evidence type="ECO:0000256" key="4">
    <source>
        <dbReference type="ARBA" id="ARBA00022679"/>
    </source>
</evidence>
<evidence type="ECO:0000256" key="5">
    <source>
        <dbReference type="ARBA" id="ARBA00022741"/>
    </source>
</evidence>
<dbReference type="PRINTS" id="PR00344">
    <property type="entry name" value="BCTRLSENSOR"/>
</dbReference>
<evidence type="ECO:0000259" key="16">
    <source>
        <dbReference type="PROSITE" id="PS50113"/>
    </source>
</evidence>
<dbReference type="CDD" id="cd00082">
    <property type="entry name" value="HisKA"/>
    <property type="match status" value="1"/>
</dbReference>
<dbReference type="SUPFAM" id="SSF47384">
    <property type="entry name" value="Homodimeric domain of signal transducing histidine kinase"/>
    <property type="match status" value="1"/>
</dbReference>
<evidence type="ECO:0000313" key="17">
    <source>
        <dbReference type="EMBL" id="MQY42051.1"/>
    </source>
</evidence>
<keyword evidence="12" id="KW-0812">Transmembrane</keyword>
<dbReference type="EC" id="2.7.13.3" evidence="2"/>
<dbReference type="Gene3D" id="3.40.50.2300">
    <property type="match status" value="1"/>
</dbReference>
<feature type="transmembrane region" description="Helical" evidence="12">
    <location>
        <begin position="182"/>
        <end position="202"/>
    </location>
</feature>